<name>A0A2N5W1B2_9BASI</name>
<sequence length="359" mass="40767">MKQSSDDLRGASASFTRTFQKLQTSTSFIRNPGLKVLFAFDDAKTLNQLETTYVPILRYTSDNDRTTRPDPHSNVGGITLRLIAIDKLLDLPRLSRDLSQAQIFALLGCTIQQPRRYNYYLNPTMYPSQFTLSMAANHFLADDDSRLISCIKALTWLTYAGEISSADFGDLADLAARIISMRAMQKAMSTSPIRTNQTHFPYGCSVRLVDFLKALNGAEESDMDLGNMEDSHKARLLTQDRIFWNHFKEITYMPDSVYLLRFLYRGLAILCKPNERGFDQMFPIYLEPEASDSILNEDHITFCGVQSKNSHPNYEREALTLELTLNQIRTMAMKGLDEDFVDGSTDAALLYALINNILR</sequence>
<proteinExistence type="predicted"/>
<comment type="caution">
    <text evidence="1">The sequence shown here is derived from an EMBL/GenBank/DDBJ whole genome shotgun (WGS) entry which is preliminary data.</text>
</comment>
<keyword evidence="2" id="KW-1185">Reference proteome</keyword>
<evidence type="ECO:0000313" key="1">
    <source>
        <dbReference type="EMBL" id="PLW55997.1"/>
    </source>
</evidence>
<dbReference type="PANTHER" id="PTHR33266:SF1">
    <property type="entry name" value="F-BOX DOMAIN-CONTAINING PROTEIN"/>
    <property type="match status" value="1"/>
</dbReference>
<dbReference type="OrthoDB" id="107110at2759"/>
<gene>
    <name evidence="1" type="ORF">PCANC_03038</name>
</gene>
<accession>A0A2N5W1B2</accession>
<dbReference type="Proteomes" id="UP000235388">
    <property type="component" value="Unassembled WGS sequence"/>
</dbReference>
<dbReference type="PANTHER" id="PTHR33266">
    <property type="entry name" value="CHROMOSOME 15, WHOLE GENOME SHOTGUN SEQUENCE"/>
    <property type="match status" value="1"/>
</dbReference>
<evidence type="ECO:0000313" key="2">
    <source>
        <dbReference type="Proteomes" id="UP000235388"/>
    </source>
</evidence>
<protein>
    <submittedName>
        <fullName evidence="1">Uncharacterized protein</fullName>
    </submittedName>
</protein>
<dbReference type="AlphaFoldDB" id="A0A2N5W1B2"/>
<dbReference type="EMBL" id="PGCJ01000026">
    <property type="protein sequence ID" value="PLW55997.1"/>
    <property type="molecule type" value="Genomic_DNA"/>
</dbReference>
<dbReference type="STRING" id="200324.A0A2N5W1B2"/>
<organism evidence="1 2">
    <name type="scientific">Puccinia coronata f. sp. avenae</name>
    <dbReference type="NCBI Taxonomy" id="200324"/>
    <lineage>
        <taxon>Eukaryota</taxon>
        <taxon>Fungi</taxon>
        <taxon>Dikarya</taxon>
        <taxon>Basidiomycota</taxon>
        <taxon>Pucciniomycotina</taxon>
        <taxon>Pucciniomycetes</taxon>
        <taxon>Pucciniales</taxon>
        <taxon>Pucciniaceae</taxon>
        <taxon>Puccinia</taxon>
    </lineage>
</organism>
<reference evidence="1 2" key="1">
    <citation type="submission" date="2017-11" db="EMBL/GenBank/DDBJ databases">
        <title>De novo assembly and phasing of dikaryotic genomes from two isolates of Puccinia coronata f. sp. avenae, the causal agent of oat crown rust.</title>
        <authorList>
            <person name="Miller M.E."/>
            <person name="Zhang Y."/>
            <person name="Omidvar V."/>
            <person name="Sperschneider J."/>
            <person name="Schwessinger B."/>
            <person name="Raley C."/>
            <person name="Palmer J.M."/>
            <person name="Garnica D."/>
            <person name="Upadhyaya N."/>
            <person name="Rathjen J."/>
            <person name="Taylor J.M."/>
            <person name="Park R.F."/>
            <person name="Dodds P.N."/>
            <person name="Hirsch C.D."/>
            <person name="Kianian S.F."/>
            <person name="Figueroa M."/>
        </authorList>
    </citation>
    <scope>NUCLEOTIDE SEQUENCE [LARGE SCALE GENOMIC DNA]</scope>
    <source>
        <strain evidence="1">12NC29</strain>
    </source>
</reference>